<evidence type="ECO:0000313" key="2">
    <source>
        <dbReference type="EMBL" id="KAH7947443.1"/>
    </source>
</evidence>
<sequence length="115" mass="12878">MSLKEKGFVPADVQLDDFINIDANVEVYEELIDSQIGSTQKQDNNVSSSDEDDDPQDTMTPPTASKVMDSFDFIRKVIGTLDDDPAMALLTDCKTRIMPLLAARCKQSKLTDFWK</sequence>
<reference evidence="2" key="1">
    <citation type="journal article" date="2020" name="Cell">
        <title>Large-Scale Comparative Analyses of Tick Genomes Elucidate Their Genetic Diversity and Vector Capacities.</title>
        <authorList>
            <consortium name="Tick Genome and Microbiome Consortium (TIGMIC)"/>
            <person name="Jia N."/>
            <person name="Wang J."/>
            <person name="Shi W."/>
            <person name="Du L."/>
            <person name="Sun Y."/>
            <person name="Zhan W."/>
            <person name="Jiang J.F."/>
            <person name="Wang Q."/>
            <person name="Zhang B."/>
            <person name="Ji P."/>
            <person name="Bell-Sakyi L."/>
            <person name="Cui X.M."/>
            <person name="Yuan T.T."/>
            <person name="Jiang B.G."/>
            <person name="Yang W.F."/>
            <person name="Lam T.T."/>
            <person name="Chang Q.C."/>
            <person name="Ding S.J."/>
            <person name="Wang X.J."/>
            <person name="Zhu J.G."/>
            <person name="Ruan X.D."/>
            <person name="Zhao L."/>
            <person name="Wei J.T."/>
            <person name="Ye R.Z."/>
            <person name="Que T.C."/>
            <person name="Du C.H."/>
            <person name="Zhou Y.H."/>
            <person name="Cheng J.X."/>
            <person name="Dai P.F."/>
            <person name="Guo W.B."/>
            <person name="Han X.H."/>
            <person name="Huang E.J."/>
            <person name="Li L.F."/>
            <person name="Wei W."/>
            <person name="Gao Y.C."/>
            <person name="Liu J.Z."/>
            <person name="Shao H.Z."/>
            <person name="Wang X."/>
            <person name="Wang C.C."/>
            <person name="Yang T.C."/>
            <person name="Huo Q.B."/>
            <person name="Li W."/>
            <person name="Chen H.Y."/>
            <person name="Chen S.E."/>
            <person name="Zhou L.G."/>
            <person name="Ni X.B."/>
            <person name="Tian J.H."/>
            <person name="Sheng Y."/>
            <person name="Liu T."/>
            <person name="Pan Y.S."/>
            <person name="Xia L.Y."/>
            <person name="Li J."/>
            <person name="Zhao F."/>
            <person name="Cao W.C."/>
        </authorList>
    </citation>
    <scope>NUCLEOTIDE SEQUENCE</scope>
    <source>
        <strain evidence="2">Rsan-2018</strain>
    </source>
</reference>
<accession>A0A9D4STX0</accession>
<evidence type="ECO:0000313" key="3">
    <source>
        <dbReference type="Proteomes" id="UP000821837"/>
    </source>
</evidence>
<name>A0A9D4STX0_RHISA</name>
<feature type="compositionally biased region" description="Polar residues" evidence="1">
    <location>
        <begin position="35"/>
        <end position="46"/>
    </location>
</feature>
<feature type="region of interest" description="Disordered" evidence="1">
    <location>
        <begin position="34"/>
        <end position="65"/>
    </location>
</feature>
<evidence type="ECO:0000256" key="1">
    <source>
        <dbReference type="SAM" id="MobiDB-lite"/>
    </source>
</evidence>
<comment type="caution">
    <text evidence="2">The sequence shown here is derived from an EMBL/GenBank/DDBJ whole genome shotgun (WGS) entry which is preliminary data.</text>
</comment>
<protein>
    <submittedName>
        <fullName evidence="2">Uncharacterized protein</fullName>
    </submittedName>
</protein>
<dbReference type="Proteomes" id="UP000821837">
    <property type="component" value="Chromosome 6"/>
</dbReference>
<dbReference type="AlphaFoldDB" id="A0A9D4STX0"/>
<dbReference type="EMBL" id="JABSTV010001252">
    <property type="protein sequence ID" value="KAH7947443.1"/>
    <property type="molecule type" value="Genomic_DNA"/>
</dbReference>
<proteinExistence type="predicted"/>
<gene>
    <name evidence="2" type="ORF">HPB52_011969</name>
</gene>
<reference evidence="2" key="2">
    <citation type="submission" date="2021-09" db="EMBL/GenBank/DDBJ databases">
        <authorList>
            <person name="Jia N."/>
            <person name="Wang J."/>
            <person name="Shi W."/>
            <person name="Du L."/>
            <person name="Sun Y."/>
            <person name="Zhan W."/>
            <person name="Jiang J."/>
            <person name="Wang Q."/>
            <person name="Zhang B."/>
            <person name="Ji P."/>
            <person name="Sakyi L.B."/>
            <person name="Cui X."/>
            <person name="Yuan T."/>
            <person name="Jiang B."/>
            <person name="Yang W."/>
            <person name="Lam T.T.-Y."/>
            <person name="Chang Q."/>
            <person name="Ding S."/>
            <person name="Wang X."/>
            <person name="Zhu J."/>
            <person name="Ruan X."/>
            <person name="Zhao L."/>
            <person name="Wei J."/>
            <person name="Que T."/>
            <person name="Du C."/>
            <person name="Cheng J."/>
            <person name="Dai P."/>
            <person name="Han X."/>
            <person name="Huang E."/>
            <person name="Gao Y."/>
            <person name="Liu J."/>
            <person name="Shao H."/>
            <person name="Ye R."/>
            <person name="Li L."/>
            <person name="Wei W."/>
            <person name="Wang X."/>
            <person name="Wang C."/>
            <person name="Huo Q."/>
            <person name="Li W."/>
            <person name="Guo W."/>
            <person name="Chen H."/>
            <person name="Chen S."/>
            <person name="Zhou L."/>
            <person name="Zhou L."/>
            <person name="Ni X."/>
            <person name="Tian J."/>
            <person name="Zhou Y."/>
            <person name="Sheng Y."/>
            <person name="Liu T."/>
            <person name="Pan Y."/>
            <person name="Xia L."/>
            <person name="Li J."/>
            <person name="Zhao F."/>
            <person name="Cao W."/>
        </authorList>
    </citation>
    <scope>NUCLEOTIDE SEQUENCE</scope>
    <source>
        <strain evidence="2">Rsan-2018</strain>
        <tissue evidence="2">Larvae</tissue>
    </source>
</reference>
<organism evidence="2 3">
    <name type="scientific">Rhipicephalus sanguineus</name>
    <name type="common">Brown dog tick</name>
    <name type="synonym">Ixodes sanguineus</name>
    <dbReference type="NCBI Taxonomy" id="34632"/>
    <lineage>
        <taxon>Eukaryota</taxon>
        <taxon>Metazoa</taxon>
        <taxon>Ecdysozoa</taxon>
        <taxon>Arthropoda</taxon>
        <taxon>Chelicerata</taxon>
        <taxon>Arachnida</taxon>
        <taxon>Acari</taxon>
        <taxon>Parasitiformes</taxon>
        <taxon>Ixodida</taxon>
        <taxon>Ixodoidea</taxon>
        <taxon>Ixodidae</taxon>
        <taxon>Rhipicephalinae</taxon>
        <taxon>Rhipicephalus</taxon>
        <taxon>Rhipicephalus</taxon>
    </lineage>
</organism>
<keyword evidence="3" id="KW-1185">Reference proteome</keyword>